<accession>A0A067LAW4</accession>
<gene>
    <name evidence="2" type="ORF">JCGZ_20048</name>
</gene>
<dbReference type="AlphaFoldDB" id="A0A067LAW4"/>
<keyword evidence="3" id="KW-1185">Reference proteome</keyword>
<reference evidence="2 3" key="1">
    <citation type="journal article" date="2014" name="PLoS ONE">
        <title>Global Analysis of Gene Expression Profiles in Physic Nut (Jatropha curcas L.) Seedlings Exposed to Salt Stress.</title>
        <authorList>
            <person name="Zhang L."/>
            <person name="Zhang C."/>
            <person name="Wu P."/>
            <person name="Chen Y."/>
            <person name="Li M."/>
            <person name="Jiang H."/>
            <person name="Wu G."/>
        </authorList>
    </citation>
    <scope>NUCLEOTIDE SEQUENCE [LARGE SCALE GENOMIC DNA]</scope>
    <source>
        <strain evidence="3">cv. GZQX0401</strain>
        <tissue evidence="2">Young leaves</tissue>
    </source>
</reference>
<name>A0A067LAW4_JATCU</name>
<dbReference type="Proteomes" id="UP000027138">
    <property type="component" value="Unassembled WGS sequence"/>
</dbReference>
<proteinExistence type="predicted"/>
<protein>
    <submittedName>
        <fullName evidence="2">Uncharacterized protein</fullName>
    </submittedName>
</protein>
<sequence length="115" mass="13364">MISKGVKWEDNQLTSSESIVGVARREGRRRDCLDRAKVPSFAVTLALTRNENGEKGRKAGCCGEESTVRRRWFWWSENKRGEAVRSRAVTGARKEKGKERKKRKRKRKERKILGF</sequence>
<dbReference type="EMBL" id="KK914253">
    <property type="protein sequence ID" value="KDP44368.1"/>
    <property type="molecule type" value="Genomic_DNA"/>
</dbReference>
<feature type="region of interest" description="Disordered" evidence="1">
    <location>
        <begin position="85"/>
        <end position="115"/>
    </location>
</feature>
<feature type="compositionally biased region" description="Basic residues" evidence="1">
    <location>
        <begin position="99"/>
        <end position="115"/>
    </location>
</feature>
<evidence type="ECO:0000313" key="2">
    <source>
        <dbReference type="EMBL" id="KDP44368.1"/>
    </source>
</evidence>
<organism evidence="2 3">
    <name type="scientific">Jatropha curcas</name>
    <name type="common">Barbados nut</name>
    <dbReference type="NCBI Taxonomy" id="180498"/>
    <lineage>
        <taxon>Eukaryota</taxon>
        <taxon>Viridiplantae</taxon>
        <taxon>Streptophyta</taxon>
        <taxon>Embryophyta</taxon>
        <taxon>Tracheophyta</taxon>
        <taxon>Spermatophyta</taxon>
        <taxon>Magnoliopsida</taxon>
        <taxon>eudicotyledons</taxon>
        <taxon>Gunneridae</taxon>
        <taxon>Pentapetalae</taxon>
        <taxon>rosids</taxon>
        <taxon>fabids</taxon>
        <taxon>Malpighiales</taxon>
        <taxon>Euphorbiaceae</taxon>
        <taxon>Crotonoideae</taxon>
        <taxon>Jatropheae</taxon>
        <taxon>Jatropha</taxon>
    </lineage>
</organism>
<evidence type="ECO:0000256" key="1">
    <source>
        <dbReference type="SAM" id="MobiDB-lite"/>
    </source>
</evidence>
<evidence type="ECO:0000313" key="3">
    <source>
        <dbReference type="Proteomes" id="UP000027138"/>
    </source>
</evidence>